<dbReference type="InterPro" id="IPR009057">
    <property type="entry name" value="Homeodomain-like_sf"/>
</dbReference>
<dbReference type="AlphaFoldDB" id="A0A841DEB5"/>
<evidence type="ECO:0000256" key="3">
    <source>
        <dbReference type="ARBA" id="ARBA00023125"/>
    </source>
</evidence>
<dbReference type="SUPFAM" id="SSF48498">
    <property type="entry name" value="Tetracyclin repressor-like, C-terminal domain"/>
    <property type="match status" value="1"/>
</dbReference>
<comment type="caution">
    <text evidence="8">The sequence shown here is derived from an EMBL/GenBank/DDBJ whole genome shotgun (WGS) entry which is preliminary data.</text>
</comment>
<dbReference type="InterPro" id="IPR023772">
    <property type="entry name" value="DNA-bd_HTH_TetR-type_CS"/>
</dbReference>
<feature type="region of interest" description="Disordered" evidence="6">
    <location>
        <begin position="1"/>
        <end position="28"/>
    </location>
</feature>
<sequence>MSERGTQAGTAERAGAPERRTQADRTAQARRRLLRATIRLLAERGYTGTTLGEIGREAGLSRGLVTHHFGTKDACIGAAIEEIRSSAGRTILSGGDGRRGLAGIDHLITAYIGSMRDGDEYMRAMYVVMADAISSAPVLREAVAGSNEAFRALIRTWLGQAAEDGEIPEAADLDAHAVLIEGLLRGICLQWLIDPGRVDLDASIRTARRAVRAGLGAR</sequence>
<protein>
    <submittedName>
        <fullName evidence="8">AcrR family transcriptional regulator</fullName>
    </submittedName>
</protein>
<dbReference type="PANTHER" id="PTHR30055:SF234">
    <property type="entry name" value="HTH-TYPE TRANSCRIPTIONAL REGULATOR BETI"/>
    <property type="match status" value="1"/>
</dbReference>
<dbReference type="PROSITE" id="PS01081">
    <property type="entry name" value="HTH_TETR_1"/>
    <property type="match status" value="1"/>
</dbReference>
<evidence type="ECO:0000313" key="9">
    <source>
        <dbReference type="Proteomes" id="UP000562352"/>
    </source>
</evidence>
<dbReference type="RefSeq" id="WP_184947838.1">
    <property type="nucleotide sequence ID" value="NZ_BAAAWZ010000001.1"/>
</dbReference>
<evidence type="ECO:0000256" key="1">
    <source>
        <dbReference type="ARBA" id="ARBA00022491"/>
    </source>
</evidence>
<keyword evidence="4" id="KW-0804">Transcription</keyword>
<feature type="domain" description="HTH tetR-type" evidence="7">
    <location>
        <begin position="27"/>
        <end position="87"/>
    </location>
</feature>
<keyword evidence="9" id="KW-1185">Reference proteome</keyword>
<evidence type="ECO:0000256" key="2">
    <source>
        <dbReference type="ARBA" id="ARBA00023015"/>
    </source>
</evidence>
<proteinExistence type="predicted"/>
<dbReference type="InterPro" id="IPR001647">
    <property type="entry name" value="HTH_TetR"/>
</dbReference>
<dbReference type="PROSITE" id="PS50977">
    <property type="entry name" value="HTH_TETR_2"/>
    <property type="match status" value="1"/>
</dbReference>
<evidence type="ECO:0000256" key="6">
    <source>
        <dbReference type="SAM" id="MobiDB-lite"/>
    </source>
</evidence>
<keyword evidence="1" id="KW-0678">Repressor</keyword>
<dbReference type="GO" id="GO:0003700">
    <property type="term" value="F:DNA-binding transcription factor activity"/>
    <property type="evidence" value="ECO:0007669"/>
    <property type="project" value="TreeGrafter"/>
</dbReference>
<dbReference type="Pfam" id="PF13977">
    <property type="entry name" value="TetR_C_6"/>
    <property type="match status" value="1"/>
</dbReference>
<keyword evidence="3 5" id="KW-0238">DNA-binding</keyword>
<evidence type="ECO:0000259" key="7">
    <source>
        <dbReference type="PROSITE" id="PS50977"/>
    </source>
</evidence>
<dbReference type="PRINTS" id="PR00455">
    <property type="entry name" value="HTHTETR"/>
</dbReference>
<dbReference type="InterPro" id="IPR039538">
    <property type="entry name" value="BetI_C"/>
</dbReference>
<dbReference type="InterPro" id="IPR036271">
    <property type="entry name" value="Tet_transcr_reg_TetR-rel_C_sf"/>
</dbReference>
<accession>A0A841DEB5</accession>
<dbReference type="SUPFAM" id="SSF46689">
    <property type="entry name" value="Homeodomain-like"/>
    <property type="match status" value="1"/>
</dbReference>
<dbReference type="PANTHER" id="PTHR30055">
    <property type="entry name" value="HTH-TYPE TRANSCRIPTIONAL REGULATOR RUTR"/>
    <property type="match status" value="1"/>
</dbReference>
<feature type="DNA-binding region" description="H-T-H motif" evidence="5">
    <location>
        <begin position="50"/>
        <end position="69"/>
    </location>
</feature>
<evidence type="ECO:0000313" key="8">
    <source>
        <dbReference type="EMBL" id="MBB5967113.1"/>
    </source>
</evidence>
<evidence type="ECO:0000256" key="5">
    <source>
        <dbReference type="PROSITE-ProRule" id="PRU00335"/>
    </source>
</evidence>
<dbReference type="EMBL" id="JACHJJ010000029">
    <property type="protein sequence ID" value="MBB5967113.1"/>
    <property type="molecule type" value="Genomic_DNA"/>
</dbReference>
<organism evidence="8 9">
    <name type="scientific">Planomonospora venezuelensis</name>
    <dbReference type="NCBI Taxonomy" id="1999"/>
    <lineage>
        <taxon>Bacteria</taxon>
        <taxon>Bacillati</taxon>
        <taxon>Actinomycetota</taxon>
        <taxon>Actinomycetes</taxon>
        <taxon>Streptosporangiales</taxon>
        <taxon>Streptosporangiaceae</taxon>
        <taxon>Planomonospora</taxon>
    </lineage>
</organism>
<dbReference type="Pfam" id="PF00440">
    <property type="entry name" value="TetR_N"/>
    <property type="match status" value="1"/>
</dbReference>
<evidence type="ECO:0000256" key="4">
    <source>
        <dbReference type="ARBA" id="ARBA00023163"/>
    </source>
</evidence>
<reference evidence="8 9" key="1">
    <citation type="submission" date="2020-08" db="EMBL/GenBank/DDBJ databases">
        <title>Genomic Encyclopedia of Type Strains, Phase III (KMG-III): the genomes of soil and plant-associated and newly described type strains.</title>
        <authorList>
            <person name="Whitman W."/>
        </authorList>
    </citation>
    <scope>NUCLEOTIDE SEQUENCE [LARGE SCALE GENOMIC DNA]</scope>
    <source>
        <strain evidence="8 9">CECT 3303</strain>
    </source>
</reference>
<keyword evidence="2" id="KW-0805">Transcription regulation</keyword>
<dbReference type="InterPro" id="IPR050109">
    <property type="entry name" value="HTH-type_TetR-like_transc_reg"/>
</dbReference>
<name>A0A841DEB5_PLAVE</name>
<gene>
    <name evidence="8" type="ORF">FHS22_006415</name>
</gene>
<dbReference type="GO" id="GO:0000976">
    <property type="term" value="F:transcription cis-regulatory region binding"/>
    <property type="evidence" value="ECO:0007669"/>
    <property type="project" value="TreeGrafter"/>
</dbReference>
<dbReference type="Gene3D" id="1.10.357.10">
    <property type="entry name" value="Tetracycline Repressor, domain 2"/>
    <property type="match status" value="1"/>
</dbReference>
<dbReference type="Proteomes" id="UP000562352">
    <property type="component" value="Unassembled WGS sequence"/>
</dbReference>